<evidence type="ECO:0000313" key="1">
    <source>
        <dbReference type="EMBL" id="MCL1125292.1"/>
    </source>
</evidence>
<evidence type="ECO:0000313" key="2">
    <source>
        <dbReference type="Proteomes" id="UP001203423"/>
    </source>
</evidence>
<evidence type="ECO:0008006" key="3">
    <source>
        <dbReference type="Google" id="ProtNLM"/>
    </source>
</evidence>
<sequence>MRKMDRYFIGVDVGSHSVRSGFFNASDRKMTEAKHETLMFKPQADFNRRLSLISGARRLAICLYKHVILH</sequence>
<name>A0ABT0LD85_9GAMM</name>
<reference evidence="1 2" key="1">
    <citation type="submission" date="2022-01" db="EMBL/GenBank/DDBJ databases">
        <title>Whole genome-based taxonomy of the Shewanellaceae.</title>
        <authorList>
            <person name="Martin-Rodriguez A.J."/>
        </authorList>
    </citation>
    <scope>NUCLEOTIDE SEQUENCE [LARGE SCALE GENOMIC DNA]</scope>
    <source>
        <strain evidence="1 2">DSM 17177</strain>
    </source>
</reference>
<gene>
    <name evidence="1" type="ORF">L2764_12595</name>
</gene>
<dbReference type="EMBL" id="JAKIKS010000044">
    <property type="protein sequence ID" value="MCL1125292.1"/>
    <property type="molecule type" value="Genomic_DNA"/>
</dbReference>
<dbReference type="Proteomes" id="UP001203423">
    <property type="component" value="Unassembled WGS sequence"/>
</dbReference>
<keyword evidence="2" id="KW-1185">Reference proteome</keyword>
<protein>
    <recommendedName>
        <fullName evidence="3">Carbohydrate kinase FGGY N-terminal domain-containing protein</fullName>
    </recommendedName>
</protein>
<accession>A0ABT0LD85</accession>
<dbReference type="RefSeq" id="WP_248940606.1">
    <property type="nucleotide sequence ID" value="NZ_JAKIKS010000044.1"/>
</dbReference>
<comment type="caution">
    <text evidence="1">The sequence shown here is derived from an EMBL/GenBank/DDBJ whole genome shotgun (WGS) entry which is preliminary data.</text>
</comment>
<organism evidence="1 2">
    <name type="scientific">Shewanella surugensis</name>
    <dbReference type="NCBI Taxonomy" id="212020"/>
    <lineage>
        <taxon>Bacteria</taxon>
        <taxon>Pseudomonadati</taxon>
        <taxon>Pseudomonadota</taxon>
        <taxon>Gammaproteobacteria</taxon>
        <taxon>Alteromonadales</taxon>
        <taxon>Shewanellaceae</taxon>
        <taxon>Shewanella</taxon>
    </lineage>
</organism>
<proteinExistence type="predicted"/>